<evidence type="ECO:0000313" key="8">
    <source>
        <dbReference type="EMBL" id="PTQ77529.1"/>
    </source>
</evidence>
<dbReference type="InterPro" id="IPR009009">
    <property type="entry name" value="RlpA-like_DPBB"/>
</dbReference>
<dbReference type="InterPro" id="IPR034718">
    <property type="entry name" value="RlpA"/>
</dbReference>
<dbReference type="InterPro" id="IPR036680">
    <property type="entry name" value="SPOR-like_sf"/>
</dbReference>
<dbReference type="SUPFAM" id="SSF110997">
    <property type="entry name" value="Sporulation related repeat"/>
    <property type="match status" value="1"/>
</dbReference>
<dbReference type="SUPFAM" id="SSF50685">
    <property type="entry name" value="Barwin-like endoglucanases"/>
    <property type="match status" value="1"/>
</dbReference>
<dbReference type="Proteomes" id="UP000244128">
    <property type="component" value="Unassembled WGS sequence"/>
</dbReference>
<feature type="region of interest" description="Disordered" evidence="6">
    <location>
        <begin position="45"/>
        <end position="91"/>
    </location>
</feature>
<evidence type="ECO:0000256" key="6">
    <source>
        <dbReference type="SAM" id="MobiDB-lite"/>
    </source>
</evidence>
<dbReference type="InterPro" id="IPR007730">
    <property type="entry name" value="SPOR-like_dom"/>
</dbReference>
<dbReference type="GO" id="GO:0042834">
    <property type="term" value="F:peptidoglycan binding"/>
    <property type="evidence" value="ECO:0007669"/>
    <property type="project" value="InterPro"/>
</dbReference>
<accession>A0A2T5I135</accession>
<dbReference type="NCBIfam" id="TIGR00413">
    <property type="entry name" value="rlpA"/>
    <property type="match status" value="1"/>
</dbReference>
<dbReference type="EC" id="4.2.2.-" evidence="4"/>
<comment type="caution">
    <text evidence="8">The sequence shown here is derived from an EMBL/GenBank/DDBJ whole genome shotgun (WGS) entry which is preliminary data.</text>
</comment>
<comment type="function">
    <text evidence="4">Lytic transglycosylase with a strong preference for naked glycan strands that lack stem peptides.</text>
</comment>
<dbReference type="Pfam" id="PF05036">
    <property type="entry name" value="SPOR"/>
    <property type="match status" value="1"/>
</dbReference>
<evidence type="ECO:0000256" key="3">
    <source>
        <dbReference type="ARBA" id="ARBA00023316"/>
    </source>
</evidence>
<reference evidence="8 9" key="1">
    <citation type="submission" date="2018-04" db="EMBL/GenBank/DDBJ databases">
        <title>Active sludge and wastewater microbial communities from Klosterneuburg, Austria.</title>
        <authorList>
            <person name="Wagner M."/>
        </authorList>
    </citation>
    <scope>NUCLEOTIDE SEQUENCE [LARGE SCALE GENOMIC DNA]</scope>
    <source>
        <strain evidence="8 9">Nm49</strain>
    </source>
</reference>
<keyword evidence="2 4" id="KW-0456">Lyase</keyword>
<dbReference type="GO" id="GO:0071555">
    <property type="term" value="P:cell wall organization"/>
    <property type="evidence" value="ECO:0007669"/>
    <property type="project" value="UniProtKB-KW"/>
</dbReference>
<evidence type="ECO:0000256" key="2">
    <source>
        <dbReference type="ARBA" id="ARBA00023239"/>
    </source>
</evidence>
<keyword evidence="3 4" id="KW-0961">Cell wall biogenesis/degradation</keyword>
<feature type="domain" description="SPOR" evidence="7">
    <location>
        <begin position="245"/>
        <end position="324"/>
    </location>
</feature>
<dbReference type="CDD" id="cd22268">
    <property type="entry name" value="DPBB_RlpA-like"/>
    <property type="match status" value="1"/>
</dbReference>
<dbReference type="Gene3D" id="2.40.40.10">
    <property type="entry name" value="RlpA-like domain"/>
    <property type="match status" value="1"/>
</dbReference>
<evidence type="ECO:0000256" key="5">
    <source>
        <dbReference type="RuleBase" id="RU003495"/>
    </source>
</evidence>
<dbReference type="InterPro" id="IPR036908">
    <property type="entry name" value="RlpA-like_sf"/>
</dbReference>
<dbReference type="PROSITE" id="PS51724">
    <property type="entry name" value="SPOR"/>
    <property type="match status" value="1"/>
</dbReference>
<dbReference type="InterPro" id="IPR012997">
    <property type="entry name" value="RplA"/>
</dbReference>
<evidence type="ECO:0000256" key="4">
    <source>
        <dbReference type="HAMAP-Rule" id="MF_02071"/>
    </source>
</evidence>
<evidence type="ECO:0000256" key="1">
    <source>
        <dbReference type="ARBA" id="ARBA00022729"/>
    </source>
</evidence>
<name>A0A2T5I135_9PROT</name>
<gene>
    <name evidence="4" type="primary">rlpA</name>
    <name evidence="8" type="ORF">C8R26_10715</name>
</gene>
<keyword evidence="8" id="KW-0449">Lipoprotein</keyword>
<dbReference type="Pfam" id="PF03330">
    <property type="entry name" value="DPBB_1"/>
    <property type="match status" value="1"/>
</dbReference>
<proteinExistence type="inferred from homology"/>
<dbReference type="AlphaFoldDB" id="A0A2T5I135"/>
<evidence type="ECO:0000313" key="9">
    <source>
        <dbReference type="Proteomes" id="UP000244128"/>
    </source>
</evidence>
<dbReference type="EMBL" id="QAOI01000007">
    <property type="protein sequence ID" value="PTQ77529.1"/>
    <property type="molecule type" value="Genomic_DNA"/>
</dbReference>
<evidence type="ECO:0000259" key="7">
    <source>
        <dbReference type="PROSITE" id="PS51724"/>
    </source>
</evidence>
<dbReference type="HAMAP" id="MF_02071">
    <property type="entry name" value="RlpA"/>
    <property type="match status" value="1"/>
</dbReference>
<dbReference type="GO" id="GO:0000270">
    <property type="term" value="P:peptidoglycan metabolic process"/>
    <property type="evidence" value="ECO:0007669"/>
    <property type="project" value="UniProtKB-UniRule"/>
</dbReference>
<dbReference type="PANTHER" id="PTHR34183">
    <property type="entry name" value="ENDOLYTIC PEPTIDOGLYCAN TRANSGLYCOSYLASE RLPA"/>
    <property type="match status" value="1"/>
</dbReference>
<keyword evidence="1" id="KW-0732">Signal</keyword>
<dbReference type="Gene3D" id="3.30.70.1070">
    <property type="entry name" value="Sporulation related repeat"/>
    <property type="match status" value="1"/>
</dbReference>
<sequence length="324" mass="34742">MTNLYSRFHKAHHYLSARTAPSAGMASVMVLALLTACSSTTPQYQGTAASKQKNKWVASIPDSGKSSGPAARKGGGYYLDDGPEDNPPDDLHLVPDAVPRAEPLRQANMQPYVALGKNFKPMTELKSYKKRGIASWYGRRYHGNNTASGEVYDMYAMTAAHPTLPLPSYARVTNLDNGKSVIVRLNDRGPFLSDRLIDLSYTAAYKLGILAGGSGHVEVESIVPEGSAALASARPSASLPATDSDAVMNMVYLQLGAFGSSDNAHNFLTQVRQKLPSLKDAVSITKNNGLYKIHAGPYPDQTVAKLAANTISQQMAITPVLVTD</sequence>
<protein>
    <recommendedName>
        <fullName evidence="4">Endolytic peptidoglycan transglycosylase RlpA</fullName>
        <ecNumber evidence="4">4.2.2.-</ecNumber>
    </recommendedName>
</protein>
<organism evidence="8 9">
    <name type="scientific">Nitrosomonas oligotropha</name>
    <dbReference type="NCBI Taxonomy" id="42354"/>
    <lineage>
        <taxon>Bacteria</taxon>
        <taxon>Pseudomonadati</taxon>
        <taxon>Pseudomonadota</taxon>
        <taxon>Betaproteobacteria</taxon>
        <taxon>Nitrosomonadales</taxon>
        <taxon>Nitrosomonadaceae</taxon>
        <taxon>Nitrosomonas</taxon>
    </lineage>
</organism>
<dbReference type="PANTHER" id="PTHR34183:SF1">
    <property type="entry name" value="ENDOLYTIC PEPTIDOGLYCAN TRANSGLYCOSYLASE RLPA"/>
    <property type="match status" value="1"/>
</dbReference>
<dbReference type="GO" id="GO:0008932">
    <property type="term" value="F:lytic endotransglycosylase activity"/>
    <property type="evidence" value="ECO:0007669"/>
    <property type="project" value="UniProtKB-UniRule"/>
</dbReference>
<comment type="similarity">
    <text evidence="4 5">Belongs to the RlpA family.</text>
</comment>
<dbReference type="FunFam" id="2.40.40.10:FF:000003">
    <property type="entry name" value="Endolytic peptidoglycan transglycosylase RlpA"/>
    <property type="match status" value="1"/>
</dbReference>